<gene>
    <name evidence="7" type="ORF">EFQ99_29500</name>
</gene>
<feature type="domain" description="Amino acid permease/ SLC12A" evidence="6">
    <location>
        <begin position="20"/>
        <end position="393"/>
    </location>
</feature>
<dbReference type="PANTHER" id="PTHR42770:SF16">
    <property type="entry name" value="AMINO ACID PERMEASE"/>
    <property type="match status" value="1"/>
</dbReference>
<proteinExistence type="predicted"/>
<feature type="transmembrane region" description="Helical" evidence="5">
    <location>
        <begin position="235"/>
        <end position="255"/>
    </location>
</feature>
<evidence type="ECO:0000256" key="5">
    <source>
        <dbReference type="SAM" id="Phobius"/>
    </source>
</evidence>
<sequence length="482" mass="50453">MGSSVAEKRSLASNSIGVAHIVFFVVAAAAPMAAVVGATPPAFAFGNIGVPGAFLLVGILYLIFSAGFTAMARSVSSAGGFYTYISRGLGRPLGVAGAFLAIATYFTIQIGIYASLGLFAHAALAPLGVGVPWWVWSLLVLLIVSWCGQRHIVFSGRLLGFCMIAELLILSLFAVGVIIHGGGPEGLTTAGLKPSDIFSPGIGVTLVFVVSAFIGFEATVIFGEEASNPDKAIPRATIAAVTIITLFYALVSWAVVQYYGASSVAAKANASMESFYFSAIAGTLGDWSIVAMNMLLLTSFFACLLSFHNTLNRYFFALGRDGLLWAGFARIHQKHASPHVAGRIQAVLVAAILIGFMLINADPYAVVFSWMVAFAGIGILAIQVLVSISIIAYFAKLPGEHSALRVFVAPAIAGLALTAAFVQVSRNLPLLTGSESVIVTLFPAFVIVIAAAGVVTALRIRRTNPALYDRLDKTFAAATAEA</sequence>
<dbReference type="GO" id="GO:0016020">
    <property type="term" value="C:membrane"/>
    <property type="evidence" value="ECO:0007669"/>
    <property type="project" value="UniProtKB-SubCell"/>
</dbReference>
<accession>A0A3S0R5X5</accession>
<feature type="transmembrane region" description="Helical" evidence="5">
    <location>
        <begin position="367"/>
        <end position="394"/>
    </location>
</feature>
<keyword evidence="2 5" id="KW-0812">Transmembrane</keyword>
<dbReference type="InterPro" id="IPR050367">
    <property type="entry name" value="APC_superfamily"/>
</dbReference>
<feature type="transmembrane region" description="Helical" evidence="5">
    <location>
        <begin position="93"/>
        <end position="116"/>
    </location>
</feature>
<dbReference type="Gene3D" id="1.20.1740.10">
    <property type="entry name" value="Amino acid/polyamine transporter I"/>
    <property type="match status" value="1"/>
</dbReference>
<dbReference type="OrthoDB" id="9804700at2"/>
<comment type="caution">
    <text evidence="7">The sequence shown here is derived from an EMBL/GenBank/DDBJ whole genome shotgun (WGS) entry which is preliminary data.</text>
</comment>
<dbReference type="InterPro" id="IPR004841">
    <property type="entry name" value="AA-permease/SLC12A_dom"/>
</dbReference>
<dbReference type="AlphaFoldDB" id="A0A3S0R5X5"/>
<feature type="transmembrane region" description="Helical" evidence="5">
    <location>
        <begin position="406"/>
        <end position="425"/>
    </location>
</feature>
<reference evidence="8" key="1">
    <citation type="submission" date="2018-11" db="EMBL/GenBank/DDBJ databases">
        <title>Rhizobium chutanense sp. nov., isolated from root nodules of Phaseolus vulgaris in China.</title>
        <authorList>
            <person name="Huo Y."/>
        </authorList>
    </citation>
    <scope>NUCLEOTIDE SEQUENCE [LARGE SCALE GENOMIC DNA]</scope>
    <source>
        <strain evidence="8">CCBAU 65647</strain>
    </source>
</reference>
<dbReference type="EMBL" id="RJTH01000015">
    <property type="protein sequence ID" value="RUM20464.1"/>
    <property type="molecule type" value="Genomic_DNA"/>
</dbReference>
<feature type="transmembrane region" description="Helical" evidence="5">
    <location>
        <begin position="201"/>
        <end position="223"/>
    </location>
</feature>
<keyword evidence="3 5" id="KW-1133">Transmembrane helix</keyword>
<protein>
    <submittedName>
        <fullName evidence="7">APC family permease</fullName>
    </submittedName>
</protein>
<evidence type="ECO:0000256" key="1">
    <source>
        <dbReference type="ARBA" id="ARBA00004141"/>
    </source>
</evidence>
<dbReference type="PIRSF" id="PIRSF006060">
    <property type="entry name" value="AA_transporter"/>
    <property type="match status" value="1"/>
</dbReference>
<comment type="subcellular location">
    <subcellularLocation>
        <location evidence="1">Membrane</location>
        <topology evidence="1">Multi-pass membrane protein</topology>
    </subcellularLocation>
</comment>
<evidence type="ECO:0000256" key="2">
    <source>
        <dbReference type="ARBA" id="ARBA00022692"/>
    </source>
</evidence>
<feature type="transmembrane region" description="Helical" evidence="5">
    <location>
        <begin position="122"/>
        <end position="146"/>
    </location>
</feature>
<feature type="transmembrane region" description="Helical" evidence="5">
    <location>
        <begin position="158"/>
        <end position="181"/>
    </location>
</feature>
<name>A0A3S0R5X5_9HYPH</name>
<dbReference type="Pfam" id="PF00324">
    <property type="entry name" value="AA_permease"/>
    <property type="match status" value="1"/>
</dbReference>
<feature type="transmembrane region" description="Helical" evidence="5">
    <location>
        <begin position="48"/>
        <end position="72"/>
    </location>
</feature>
<dbReference type="Proteomes" id="UP000278823">
    <property type="component" value="Unassembled WGS sequence"/>
</dbReference>
<organism evidence="7 8">
    <name type="scientific">Rhizobium vallis</name>
    <dbReference type="NCBI Taxonomy" id="634290"/>
    <lineage>
        <taxon>Bacteria</taxon>
        <taxon>Pseudomonadati</taxon>
        <taxon>Pseudomonadota</taxon>
        <taxon>Alphaproteobacteria</taxon>
        <taxon>Hyphomicrobiales</taxon>
        <taxon>Rhizobiaceae</taxon>
        <taxon>Rhizobium/Agrobacterium group</taxon>
        <taxon>Rhizobium</taxon>
    </lineage>
</organism>
<keyword evidence="8" id="KW-1185">Reference proteome</keyword>
<feature type="transmembrane region" description="Helical" evidence="5">
    <location>
        <begin position="12"/>
        <end position="36"/>
    </location>
</feature>
<feature type="transmembrane region" description="Helical" evidence="5">
    <location>
        <begin position="275"/>
        <end position="305"/>
    </location>
</feature>
<dbReference type="RefSeq" id="WP_126924684.1">
    <property type="nucleotide sequence ID" value="NZ_ML133699.1"/>
</dbReference>
<evidence type="ECO:0000256" key="3">
    <source>
        <dbReference type="ARBA" id="ARBA00022989"/>
    </source>
</evidence>
<dbReference type="GO" id="GO:0055085">
    <property type="term" value="P:transmembrane transport"/>
    <property type="evidence" value="ECO:0007669"/>
    <property type="project" value="InterPro"/>
</dbReference>
<evidence type="ECO:0000313" key="7">
    <source>
        <dbReference type="EMBL" id="RUM20464.1"/>
    </source>
</evidence>
<evidence type="ECO:0000313" key="8">
    <source>
        <dbReference type="Proteomes" id="UP000278823"/>
    </source>
</evidence>
<dbReference type="PANTHER" id="PTHR42770">
    <property type="entry name" value="AMINO ACID TRANSPORTER-RELATED"/>
    <property type="match status" value="1"/>
</dbReference>
<evidence type="ECO:0000259" key="6">
    <source>
        <dbReference type="Pfam" id="PF00324"/>
    </source>
</evidence>
<keyword evidence="4 5" id="KW-0472">Membrane</keyword>
<feature type="transmembrane region" description="Helical" evidence="5">
    <location>
        <begin position="437"/>
        <end position="460"/>
    </location>
</feature>
<evidence type="ECO:0000256" key="4">
    <source>
        <dbReference type="ARBA" id="ARBA00023136"/>
    </source>
</evidence>
<feature type="transmembrane region" description="Helical" evidence="5">
    <location>
        <begin position="340"/>
        <end position="361"/>
    </location>
</feature>